<evidence type="ECO:0008006" key="3">
    <source>
        <dbReference type="Google" id="ProtNLM"/>
    </source>
</evidence>
<accession>A0A9P4U0G5</accession>
<dbReference type="OrthoDB" id="3795915at2759"/>
<proteinExistence type="predicted"/>
<evidence type="ECO:0000313" key="1">
    <source>
        <dbReference type="EMBL" id="KAF2431872.1"/>
    </source>
</evidence>
<name>A0A9P4U0G5_9PEZI</name>
<evidence type="ECO:0000313" key="2">
    <source>
        <dbReference type="Proteomes" id="UP000800235"/>
    </source>
</evidence>
<protein>
    <recommendedName>
        <fullName evidence="3">DDE-1 domain-containing protein</fullName>
    </recommendedName>
</protein>
<dbReference type="Proteomes" id="UP000800235">
    <property type="component" value="Unassembled WGS sequence"/>
</dbReference>
<dbReference type="AlphaFoldDB" id="A0A9P4U0G5"/>
<feature type="non-terminal residue" evidence="1">
    <location>
        <position position="1"/>
    </location>
</feature>
<keyword evidence="2" id="KW-1185">Reference proteome</keyword>
<reference evidence="1" key="1">
    <citation type="journal article" date="2020" name="Stud. Mycol.">
        <title>101 Dothideomycetes genomes: a test case for predicting lifestyles and emergence of pathogens.</title>
        <authorList>
            <person name="Haridas S."/>
            <person name="Albert R."/>
            <person name="Binder M."/>
            <person name="Bloem J."/>
            <person name="Labutti K."/>
            <person name="Salamov A."/>
            <person name="Andreopoulos B."/>
            <person name="Baker S."/>
            <person name="Barry K."/>
            <person name="Bills G."/>
            <person name="Bluhm B."/>
            <person name="Cannon C."/>
            <person name="Castanera R."/>
            <person name="Culley D."/>
            <person name="Daum C."/>
            <person name="Ezra D."/>
            <person name="Gonzalez J."/>
            <person name="Henrissat B."/>
            <person name="Kuo A."/>
            <person name="Liang C."/>
            <person name="Lipzen A."/>
            <person name="Lutzoni F."/>
            <person name="Magnuson J."/>
            <person name="Mondo S."/>
            <person name="Nolan M."/>
            <person name="Ohm R."/>
            <person name="Pangilinan J."/>
            <person name="Park H.-J."/>
            <person name="Ramirez L."/>
            <person name="Alfaro M."/>
            <person name="Sun H."/>
            <person name="Tritt A."/>
            <person name="Yoshinaga Y."/>
            <person name="Zwiers L.-H."/>
            <person name="Turgeon B."/>
            <person name="Goodwin S."/>
            <person name="Spatafora J."/>
            <person name="Crous P."/>
            <person name="Grigoriev I."/>
        </authorList>
    </citation>
    <scope>NUCLEOTIDE SEQUENCE</scope>
    <source>
        <strain evidence="1">CBS 130266</strain>
    </source>
</reference>
<comment type="caution">
    <text evidence="1">The sequence shown here is derived from an EMBL/GenBank/DDBJ whole genome shotgun (WGS) entry which is preliminary data.</text>
</comment>
<dbReference type="EMBL" id="MU007029">
    <property type="protein sequence ID" value="KAF2431872.1"/>
    <property type="molecule type" value="Genomic_DNA"/>
</dbReference>
<gene>
    <name evidence="1" type="ORF">EJ08DRAFT_586658</name>
</gene>
<organism evidence="1 2">
    <name type="scientific">Tothia fuscella</name>
    <dbReference type="NCBI Taxonomy" id="1048955"/>
    <lineage>
        <taxon>Eukaryota</taxon>
        <taxon>Fungi</taxon>
        <taxon>Dikarya</taxon>
        <taxon>Ascomycota</taxon>
        <taxon>Pezizomycotina</taxon>
        <taxon>Dothideomycetes</taxon>
        <taxon>Pleosporomycetidae</taxon>
        <taxon>Venturiales</taxon>
        <taxon>Cylindrosympodiaceae</taxon>
        <taxon>Tothia</taxon>
    </lineage>
</organism>
<sequence>NNELDYSWLVKVFNKATRKKAGRLLYINGHGSYVNLRFLKYTIENYILITVYLPYSTYLL</sequence>